<dbReference type="NCBIfam" id="TIGR00229">
    <property type="entry name" value="sensory_box"/>
    <property type="match status" value="1"/>
</dbReference>
<dbReference type="CDD" id="cd17569">
    <property type="entry name" value="REC_HupR-like"/>
    <property type="match status" value="1"/>
</dbReference>
<dbReference type="InterPro" id="IPR052016">
    <property type="entry name" value="Bact_Sigma-Reg"/>
</dbReference>
<dbReference type="SUPFAM" id="SSF52172">
    <property type="entry name" value="CheY-like"/>
    <property type="match status" value="1"/>
</dbReference>
<dbReference type="InterPro" id="IPR035965">
    <property type="entry name" value="PAS-like_dom_sf"/>
</dbReference>
<proteinExistence type="predicted"/>
<dbReference type="AlphaFoldDB" id="A0A101JLJ6"/>
<dbReference type="SMART" id="SM00448">
    <property type="entry name" value="REC"/>
    <property type="match status" value="1"/>
</dbReference>
<dbReference type="InterPro" id="IPR001932">
    <property type="entry name" value="PPM-type_phosphatase-like_dom"/>
</dbReference>
<dbReference type="Gene3D" id="3.60.40.10">
    <property type="entry name" value="PPM-type phosphatase domain"/>
    <property type="match status" value="1"/>
</dbReference>
<dbReference type="InterPro" id="IPR000014">
    <property type="entry name" value="PAS"/>
</dbReference>
<dbReference type="Proteomes" id="UP000053937">
    <property type="component" value="Unassembled WGS sequence"/>
</dbReference>
<accession>A0A101JLJ6</accession>
<dbReference type="CDD" id="cd00130">
    <property type="entry name" value="PAS"/>
    <property type="match status" value="1"/>
</dbReference>
<dbReference type="InterPro" id="IPR013767">
    <property type="entry name" value="PAS_fold"/>
</dbReference>
<dbReference type="SMART" id="SM00091">
    <property type="entry name" value="PAS"/>
    <property type="match status" value="1"/>
</dbReference>
<dbReference type="EMBL" id="LMBR01000133">
    <property type="protein sequence ID" value="KUL28611.1"/>
    <property type="molecule type" value="Genomic_DNA"/>
</dbReference>
<dbReference type="Gene3D" id="3.30.450.20">
    <property type="entry name" value="PAS domain"/>
    <property type="match status" value="1"/>
</dbReference>
<dbReference type="SUPFAM" id="SSF55785">
    <property type="entry name" value="PYP-like sensor domain (PAS domain)"/>
    <property type="match status" value="1"/>
</dbReference>
<dbReference type="Pfam" id="PF07228">
    <property type="entry name" value="SpoIIE"/>
    <property type="match status" value="1"/>
</dbReference>
<keyword evidence="5" id="KW-0418">Kinase</keyword>
<feature type="modified residue" description="4-aspartylphosphate" evidence="2">
    <location>
        <position position="57"/>
    </location>
</feature>
<evidence type="ECO:0000256" key="2">
    <source>
        <dbReference type="PROSITE-ProRule" id="PRU00169"/>
    </source>
</evidence>
<dbReference type="GO" id="GO:0000160">
    <property type="term" value="P:phosphorelay signal transduction system"/>
    <property type="evidence" value="ECO:0007669"/>
    <property type="project" value="InterPro"/>
</dbReference>
<reference evidence="5 6" key="1">
    <citation type="submission" date="2015-10" db="EMBL/GenBank/DDBJ databases">
        <title>Draft Genome Sequence of Chlorobium limicola strain Frasassi Growing under Artificial Lighting in the Frasassi Cave System.</title>
        <authorList>
            <person name="Mansor M."/>
            <person name="Macalady J."/>
        </authorList>
    </citation>
    <scope>NUCLEOTIDE SEQUENCE [LARGE SCALE GENOMIC DNA]</scope>
    <source>
        <strain evidence="5 6">Frasassi</strain>
    </source>
</reference>
<dbReference type="GO" id="GO:0006355">
    <property type="term" value="P:regulation of DNA-templated transcription"/>
    <property type="evidence" value="ECO:0007669"/>
    <property type="project" value="InterPro"/>
</dbReference>
<dbReference type="RefSeq" id="WP_059138995.1">
    <property type="nucleotide sequence ID" value="NZ_LMBR01000133.1"/>
</dbReference>
<dbReference type="InterPro" id="IPR036457">
    <property type="entry name" value="PPM-type-like_dom_sf"/>
</dbReference>
<gene>
    <name evidence="5" type="ORF">ASB62_05655</name>
</gene>
<keyword evidence="2" id="KW-0597">Phosphoprotein</keyword>
<dbReference type="Pfam" id="PF00072">
    <property type="entry name" value="Response_reg"/>
    <property type="match status" value="1"/>
</dbReference>
<dbReference type="PANTHER" id="PTHR43156">
    <property type="entry name" value="STAGE II SPORULATION PROTEIN E-RELATED"/>
    <property type="match status" value="1"/>
</dbReference>
<dbReference type="InterPro" id="IPR001789">
    <property type="entry name" value="Sig_transdc_resp-reg_receiver"/>
</dbReference>
<dbReference type="PROSITE" id="PS50112">
    <property type="entry name" value="PAS"/>
    <property type="match status" value="1"/>
</dbReference>
<dbReference type="Pfam" id="PF00989">
    <property type="entry name" value="PAS"/>
    <property type="match status" value="1"/>
</dbReference>
<sequence>MKNHKDLTILFVDDEPDILSSLNRFLRKEPFKKLFAENGRKALEILDSVAVDIIISDLRMPEMNGLELINEVKQKSPETVRMILSGSQDIDQIIESINTGEVFRFIPKPVEPGAFKKILNDAIDYYCLKNEREELFNELSIKNQELTKANDSLKIITGELERSEEQFRSMNDAAHDAVFMLNQEGAIIYRNAAAETIFGFNRNQYPNQPFNELLANETTQIDLQRFCKNPSEKSADKVLQIEGRKINGTILPLEISKGCVHIDSLPHTVVIARDITSRVEEERSRQRYTSLQRDLESQIEKKLLQSPVPESLKGASLSRLMLPSGHLDGDFTDFIVYDRSHIDILIGDVMGHGIQSALVGAGIKSLFLKVLAEQQSDSGELPSLQDILAAVHDRCIHELIELGTYSTLLFIRLDLTNRKFSMIDCGHTPAIHFHSRTGTVRLLKGENLPIGMIEQQQYSESTYPIEESDILVLYSDGITESRSPDATMFGIDRLAEIIKEHHELPADTLVGTVRTLLSDFSGRETFDDDVTCLVIRIEPASTP</sequence>
<feature type="domain" description="Response regulatory" evidence="3">
    <location>
        <begin position="8"/>
        <end position="123"/>
    </location>
</feature>
<dbReference type="PROSITE" id="PS50110">
    <property type="entry name" value="RESPONSE_REGULATORY"/>
    <property type="match status" value="1"/>
</dbReference>
<evidence type="ECO:0000259" key="4">
    <source>
        <dbReference type="PROSITE" id="PS50112"/>
    </source>
</evidence>
<evidence type="ECO:0000313" key="6">
    <source>
        <dbReference type="Proteomes" id="UP000053937"/>
    </source>
</evidence>
<dbReference type="GO" id="GO:0016301">
    <property type="term" value="F:kinase activity"/>
    <property type="evidence" value="ECO:0007669"/>
    <property type="project" value="UniProtKB-KW"/>
</dbReference>
<keyword evidence="5" id="KW-0808">Transferase</keyword>
<dbReference type="GO" id="GO:0016791">
    <property type="term" value="F:phosphatase activity"/>
    <property type="evidence" value="ECO:0007669"/>
    <property type="project" value="TreeGrafter"/>
</dbReference>
<organism evidence="5 6">
    <name type="scientific">Chlorobium limicola</name>
    <dbReference type="NCBI Taxonomy" id="1092"/>
    <lineage>
        <taxon>Bacteria</taxon>
        <taxon>Pseudomonadati</taxon>
        <taxon>Chlorobiota</taxon>
        <taxon>Chlorobiia</taxon>
        <taxon>Chlorobiales</taxon>
        <taxon>Chlorobiaceae</taxon>
        <taxon>Chlorobium/Pelodictyon group</taxon>
        <taxon>Chlorobium</taxon>
    </lineage>
</organism>
<evidence type="ECO:0000313" key="5">
    <source>
        <dbReference type="EMBL" id="KUL28611.1"/>
    </source>
</evidence>
<dbReference type="OrthoDB" id="9763484at2"/>
<dbReference type="InterPro" id="IPR011006">
    <property type="entry name" value="CheY-like_superfamily"/>
</dbReference>
<evidence type="ECO:0000259" key="3">
    <source>
        <dbReference type="PROSITE" id="PS50110"/>
    </source>
</evidence>
<protein>
    <submittedName>
        <fullName evidence="5">Histidine kinase</fullName>
    </submittedName>
</protein>
<dbReference type="Gene3D" id="3.40.50.2300">
    <property type="match status" value="1"/>
</dbReference>
<dbReference type="SMART" id="SM00331">
    <property type="entry name" value="PP2C_SIG"/>
    <property type="match status" value="1"/>
</dbReference>
<feature type="domain" description="PAS" evidence="4">
    <location>
        <begin position="163"/>
        <end position="204"/>
    </location>
</feature>
<keyword evidence="6" id="KW-1185">Reference proteome</keyword>
<dbReference type="SUPFAM" id="SSF81606">
    <property type="entry name" value="PP2C-like"/>
    <property type="match status" value="1"/>
</dbReference>
<comment type="caution">
    <text evidence="5">The sequence shown here is derived from an EMBL/GenBank/DDBJ whole genome shotgun (WGS) entry which is preliminary data.</text>
</comment>
<keyword evidence="1" id="KW-0378">Hydrolase</keyword>
<name>A0A101JLJ6_CHLLI</name>
<dbReference type="PANTHER" id="PTHR43156:SF2">
    <property type="entry name" value="STAGE II SPORULATION PROTEIN E"/>
    <property type="match status" value="1"/>
</dbReference>
<evidence type="ECO:0000256" key="1">
    <source>
        <dbReference type="ARBA" id="ARBA00022801"/>
    </source>
</evidence>